<evidence type="ECO:0000256" key="2">
    <source>
        <dbReference type="SAM" id="Phobius"/>
    </source>
</evidence>
<organism evidence="3 4">
    <name type="scientific">Mycolicibacillus parakoreensis</name>
    <dbReference type="NCBI Taxonomy" id="1069221"/>
    <lineage>
        <taxon>Bacteria</taxon>
        <taxon>Bacillati</taxon>
        <taxon>Actinomycetota</taxon>
        <taxon>Actinomycetes</taxon>
        <taxon>Mycobacteriales</taxon>
        <taxon>Mycobacteriaceae</taxon>
        <taxon>Mycolicibacillus</taxon>
    </lineage>
</organism>
<gene>
    <name evidence="3" type="ORF">MIU77_00915</name>
</gene>
<evidence type="ECO:0000313" key="3">
    <source>
        <dbReference type="EMBL" id="ULN52985.1"/>
    </source>
</evidence>
<keyword evidence="4" id="KW-1185">Reference proteome</keyword>
<reference evidence="3" key="1">
    <citation type="submission" date="2022-08" db="EMBL/GenBank/DDBJ databases">
        <title>Complete genome sequence of 14 non-tuberculosis mycobacteria type-strains.</title>
        <authorList>
            <person name="Igarashi Y."/>
            <person name="Osugi A."/>
            <person name="Mitarai S."/>
        </authorList>
    </citation>
    <scope>NUCLEOTIDE SEQUENCE</scope>
    <source>
        <strain evidence="3">DSM 45575</strain>
    </source>
</reference>
<feature type="transmembrane region" description="Helical" evidence="2">
    <location>
        <begin position="28"/>
        <end position="51"/>
    </location>
</feature>
<evidence type="ECO:0000313" key="4">
    <source>
        <dbReference type="Proteomes" id="UP001055200"/>
    </source>
</evidence>
<accession>A0ABY3TZ56</accession>
<dbReference type="RefSeq" id="WP_240171244.1">
    <property type="nucleotide sequence ID" value="NZ_CP092365.1"/>
</dbReference>
<proteinExistence type="predicted"/>
<evidence type="ECO:0000256" key="1">
    <source>
        <dbReference type="SAM" id="MobiDB-lite"/>
    </source>
</evidence>
<keyword evidence="2" id="KW-1133">Transmembrane helix</keyword>
<keyword evidence="2" id="KW-0812">Transmembrane</keyword>
<name>A0ABY3TZ56_9MYCO</name>
<dbReference type="EMBL" id="CP092365">
    <property type="protein sequence ID" value="ULN52985.1"/>
    <property type="molecule type" value="Genomic_DNA"/>
</dbReference>
<dbReference type="Proteomes" id="UP001055200">
    <property type="component" value="Chromosome"/>
</dbReference>
<keyword evidence="2" id="KW-0472">Membrane</keyword>
<feature type="region of interest" description="Disordered" evidence="1">
    <location>
        <begin position="1"/>
        <end position="21"/>
    </location>
</feature>
<protein>
    <submittedName>
        <fullName evidence="3">Uncharacterized protein</fullName>
    </submittedName>
</protein>
<sequence>MRETAPIGPQPGRAGAGSADPAACNRSYVLAGVRAGIIALGLLVMLTLVVLL</sequence>